<dbReference type="OrthoDB" id="1456570at2"/>
<reference evidence="2 3" key="1">
    <citation type="submission" date="2019-02" db="EMBL/GenBank/DDBJ databases">
        <title>WGS of Pseudoxanthomonas species novum from clinical isolates.</title>
        <authorList>
            <person name="Bernier A.-M."/>
            <person name="Bernard K."/>
            <person name="Vachon A."/>
        </authorList>
    </citation>
    <scope>NUCLEOTIDE SEQUENCE [LARGE SCALE GENOMIC DNA]</scope>
    <source>
        <strain evidence="2 3">NML171200</strain>
    </source>
</reference>
<feature type="domain" description="Cysteine-rich CPCC" evidence="1">
    <location>
        <begin position="5"/>
        <end position="58"/>
    </location>
</feature>
<name>A0A4Q8LE22_9GAMM</name>
<sequence>MNDSFPCPCCGHRTIGEQGGYEICDVCNWEDDPVQSEHPDLAGGANELSLHLARIHWQSGRPVK</sequence>
<protein>
    <recommendedName>
        <fullName evidence="1">Cysteine-rich CPCC domain-containing protein</fullName>
    </recommendedName>
</protein>
<evidence type="ECO:0000259" key="1">
    <source>
        <dbReference type="Pfam" id="PF14206"/>
    </source>
</evidence>
<dbReference type="AlphaFoldDB" id="A0A4Q8LE22"/>
<accession>A0A4Q8LE22</accession>
<dbReference type="Proteomes" id="UP000292627">
    <property type="component" value="Unassembled WGS sequence"/>
</dbReference>
<comment type="caution">
    <text evidence="2">The sequence shown here is derived from an EMBL/GenBank/DDBJ whole genome shotgun (WGS) entry which is preliminary data.</text>
</comment>
<proteinExistence type="predicted"/>
<dbReference type="Pfam" id="PF14206">
    <property type="entry name" value="Cys_rich_CPCC"/>
    <property type="match status" value="1"/>
</dbReference>
<dbReference type="EMBL" id="SHMC01000002">
    <property type="protein sequence ID" value="TAA27163.1"/>
    <property type="molecule type" value="Genomic_DNA"/>
</dbReference>
<organism evidence="2 3">
    <name type="scientific">Pseudoxanthomonas winnipegensis</name>
    <dbReference type="NCBI Taxonomy" id="2480810"/>
    <lineage>
        <taxon>Bacteria</taxon>
        <taxon>Pseudomonadati</taxon>
        <taxon>Pseudomonadota</taxon>
        <taxon>Gammaproteobacteria</taxon>
        <taxon>Lysobacterales</taxon>
        <taxon>Lysobacteraceae</taxon>
        <taxon>Pseudoxanthomonas</taxon>
    </lineage>
</organism>
<evidence type="ECO:0000313" key="3">
    <source>
        <dbReference type="Proteomes" id="UP000292627"/>
    </source>
</evidence>
<gene>
    <name evidence="2" type="ORF">EA660_06900</name>
</gene>
<evidence type="ECO:0000313" key="2">
    <source>
        <dbReference type="EMBL" id="TAA27163.1"/>
    </source>
</evidence>
<dbReference type="InterPro" id="IPR025983">
    <property type="entry name" value="Cys_rich_CPCC"/>
</dbReference>